<gene>
    <name evidence="1" type="ORF">LGLO00237_LOCUS12920</name>
</gene>
<organism evidence="1">
    <name type="scientific">Lotharella globosa</name>
    <dbReference type="NCBI Taxonomy" id="91324"/>
    <lineage>
        <taxon>Eukaryota</taxon>
        <taxon>Sar</taxon>
        <taxon>Rhizaria</taxon>
        <taxon>Cercozoa</taxon>
        <taxon>Chlorarachniophyceae</taxon>
        <taxon>Lotharella</taxon>
    </lineage>
</organism>
<sequence>MYSPQVIVAGETIDGVQFGVCRCPNEVGGDEHSIGRLYLSGPNMGGCGCKMPDATETLLIGAYEYLQADEGKGHLFEDVASNSNSDVNMGDDEIKKALSSLIAEELTQEDLQTLQDITNTPVSDLEKELLLQSPDFLRKVLSHARYIPHPTLNDKGLHLLRCMLAERVADSRRRKRGYHKHPDYELFMKDGILVKDFTQLTDQEMRSVMMMVSGLDEKEIPPLRWVNRPVTHIAGDAQYQMHVDTFHAAYKIWIYQNETTPEQGPLNYVRGSHRNTKGKLQWLYNVTIPPASHVLKEPSIRLNVDETLLGFDHREVMTTPANSFVIADTSGFHARGLAEPGTIRYAMRIEGPYDGGLPRKNPFVE</sequence>
<dbReference type="SUPFAM" id="SSF51197">
    <property type="entry name" value="Clavaminate synthase-like"/>
    <property type="match status" value="1"/>
</dbReference>
<reference evidence="1" key="1">
    <citation type="submission" date="2021-01" db="EMBL/GenBank/DDBJ databases">
        <authorList>
            <person name="Corre E."/>
            <person name="Pelletier E."/>
            <person name="Niang G."/>
            <person name="Scheremetjew M."/>
            <person name="Finn R."/>
            <person name="Kale V."/>
            <person name="Holt S."/>
            <person name="Cochrane G."/>
            <person name="Meng A."/>
            <person name="Brown T."/>
            <person name="Cohen L."/>
        </authorList>
    </citation>
    <scope>NUCLEOTIDE SEQUENCE</scope>
    <source>
        <strain evidence="1">CCCM811</strain>
    </source>
</reference>
<protein>
    <submittedName>
        <fullName evidence="1">Uncharacterized protein</fullName>
    </submittedName>
</protein>
<dbReference type="AlphaFoldDB" id="A0A7S4DNS2"/>
<accession>A0A7S4DNS2</accession>
<evidence type="ECO:0000313" key="1">
    <source>
        <dbReference type="EMBL" id="CAE0661329.1"/>
    </source>
</evidence>
<name>A0A7S4DNS2_9EUKA</name>
<dbReference type="EMBL" id="HBIV01017780">
    <property type="protein sequence ID" value="CAE0661329.1"/>
    <property type="molecule type" value="Transcribed_RNA"/>
</dbReference>
<proteinExistence type="predicted"/>